<dbReference type="EMBL" id="FMYP01000002">
    <property type="protein sequence ID" value="SDB83570.1"/>
    <property type="molecule type" value="Genomic_DNA"/>
</dbReference>
<dbReference type="STRING" id="1640674.SAMN05216323_1002103"/>
<evidence type="ECO:0000313" key="2">
    <source>
        <dbReference type="EMBL" id="SDB83570.1"/>
    </source>
</evidence>
<sequence>MCGVPSFLFDNFGEIFFMSSKQRENLIYLTAILIAVSGLFHLVDTLTGKVLFDLAFGPYLYVQTRHFWKMKKLGVAIEGVESRRYYILIALWICLLFTLINFLSVPFLMIFLVMVDYLVVSQTE</sequence>
<gene>
    <name evidence="2" type="ORF">SAMN05216323_1002103</name>
</gene>
<keyword evidence="3" id="KW-1185">Reference proteome</keyword>
<protein>
    <submittedName>
        <fullName evidence="2">Uncharacterized protein</fullName>
    </submittedName>
</protein>
<dbReference type="Proteomes" id="UP000199452">
    <property type="component" value="Unassembled WGS sequence"/>
</dbReference>
<proteinExistence type="predicted"/>
<organism evidence="2 3">
    <name type="scientific">Williamwhitmania taraxaci</name>
    <dbReference type="NCBI Taxonomy" id="1640674"/>
    <lineage>
        <taxon>Bacteria</taxon>
        <taxon>Pseudomonadati</taxon>
        <taxon>Bacteroidota</taxon>
        <taxon>Bacteroidia</taxon>
        <taxon>Bacteroidales</taxon>
        <taxon>Williamwhitmaniaceae</taxon>
        <taxon>Williamwhitmania</taxon>
    </lineage>
</organism>
<keyword evidence="1" id="KW-1133">Transmembrane helix</keyword>
<dbReference type="AlphaFoldDB" id="A0A1G6GNJ8"/>
<feature type="transmembrane region" description="Helical" evidence="1">
    <location>
        <begin position="26"/>
        <end position="43"/>
    </location>
</feature>
<evidence type="ECO:0000256" key="1">
    <source>
        <dbReference type="SAM" id="Phobius"/>
    </source>
</evidence>
<keyword evidence="1" id="KW-0812">Transmembrane</keyword>
<reference evidence="2 3" key="1">
    <citation type="submission" date="2016-09" db="EMBL/GenBank/DDBJ databases">
        <authorList>
            <person name="Capua I."/>
            <person name="De Benedictis P."/>
            <person name="Joannis T."/>
            <person name="Lombin L.H."/>
            <person name="Cattoli G."/>
        </authorList>
    </citation>
    <scope>NUCLEOTIDE SEQUENCE [LARGE SCALE GENOMIC DNA]</scope>
    <source>
        <strain evidence="2 3">A7P-90m</strain>
    </source>
</reference>
<accession>A0A1G6GNJ8</accession>
<feature type="transmembrane region" description="Helical" evidence="1">
    <location>
        <begin position="89"/>
        <end position="115"/>
    </location>
</feature>
<keyword evidence="1" id="KW-0472">Membrane</keyword>
<name>A0A1G6GNJ8_9BACT</name>
<evidence type="ECO:0000313" key="3">
    <source>
        <dbReference type="Proteomes" id="UP000199452"/>
    </source>
</evidence>